<protein>
    <submittedName>
        <fullName evidence="1">Uncharacterized protein</fullName>
    </submittedName>
</protein>
<evidence type="ECO:0000313" key="2">
    <source>
        <dbReference type="Proteomes" id="UP000772434"/>
    </source>
</evidence>
<name>A0A9P5PSE1_9AGAR</name>
<dbReference type="EMBL" id="JADNRY010000060">
    <property type="protein sequence ID" value="KAF9068484.1"/>
    <property type="molecule type" value="Genomic_DNA"/>
</dbReference>
<dbReference type="Proteomes" id="UP000772434">
    <property type="component" value="Unassembled WGS sequence"/>
</dbReference>
<dbReference type="AlphaFoldDB" id="A0A9P5PSE1"/>
<proteinExistence type="predicted"/>
<organism evidence="1 2">
    <name type="scientific">Rhodocollybia butyracea</name>
    <dbReference type="NCBI Taxonomy" id="206335"/>
    <lineage>
        <taxon>Eukaryota</taxon>
        <taxon>Fungi</taxon>
        <taxon>Dikarya</taxon>
        <taxon>Basidiomycota</taxon>
        <taxon>Agaricomycotina</taxon>
        <taxon>Agaricomycetes</taxon>
        <taxon>Agaricomycetidae</taxon>
        <taxon>Agaricales</taxon>
        <taxon>Marasmiineae</taxon>
        <taxon>Omphalotaceae</taxon>
        <taxon>Rhodocollybia</taxon>
    </lineage>
</organism>
<reference evidence="1" key="1">
    <citation type="submission" date="2020-11" db="EMBL/GenBank/DDBJ databases">
        <authorList>
            <consortium name="DOE Joint Genome Institute"/>
            <person name="Ahrendt S."/>
            <person name="Riley R."/>
            <person name="Andreopoulos W."/>
            <person name="Labutti K."/>
            <person name="Pangilinan J."/>
            <person name="Ruiz-Duenas F.J."/>
            <person name="Barrasa J.M."/>
            <person name="Sanchez-Garcia M."/>
            <person name="Camarero S."/>
            <person name="Miyauchi S."/>
            <person name="Serrano A."/>
            <person name="Linde D."/>
            <person name="Babiker R."/>
            <person name="Drula E."/>
            <person name="Ayuso-Fernandez I."/>
            <person name="Pacheco R."/>
            <person name="Padilla G."/>
            <person name="Ferreira P."/>
            <person name="Barriuso J."/>
            <person name="Kellner H."/>
            <person name="Castanera R."/>
            <person name="Alfaro M."/>
            <person name="Ramirez L."/>
            <person name="Pisabarro A.G."/>
            <person name="Kuo A."/>
            <person name="Tritt A."/>
            <person name="Lipzen A."/>
            <person name="He G."/>
            <person name="Yan M."/>
            <person name="Ng V."/>
            <person name="Cullen D."/>
            <person name="Martin F."/>
            <person name="Rosso M.-N."/>
            <person name="Henrissat B."/>
            <person name="Hibbett D."/>
            <person name="Martinez A.T."/>
            <person name="Grigoriev I.V."/>
        </authorList>
    </citation>
    <scope>NUCLEOTIDE SEQUENCE</scope>
    <source>
        <strain evidence="1">AH 40177</strain>
    </source>
</reference>
<sequence length="216" mass="24241">MSNGNISPLDRVPEQGAFSSKIGKHFDSLFRSGPGLWRRSAMWSISSNSGLMMYLVEKKVIPFSVGMFSRPHATETGKLFLTLSENSAMYQFIVSTQYTTQCCSLNASSSVAEGRYAPCHRQTMGRLKALRLRHTQEQKGFTGSHGRAYPTIRLAWLLLRSFCIRATYEDENSLADSIYLGLALAAFLNFDNFFGPQPYIRPTPIECPFVGEIRQS</sequence>
<keyword evidence="2" id="KW-1185">Reference proteome</keyword>
<accession>A0A9P5PSE1</accession>
<comment type="caution">
    <text evidence="1">The sequence shown here is derived from an EMBL/GenBank/DDBJ whole genome shotgun (WGS) entry which is preliminary data.</text>
</comment>
<evidence type="ECO:0000313" key="1">
    <source>
        <dbReference type="EMBL" id="KAF9068484.1"/>
    </source>
</evidence>
<gene>
    <name evidence="1" type="ORF">BDP27DRAFT_815617</name>
</gene>